<sequence length="279" mass="31255">MTQESNHTTYKLGLALSGGGAKGFAHIGVFKLLEECGLMPDVIVGTSVGALMGALFADGYTADEIKELFSGREFSEFAQLQLPKSGLFDSKRFRHFLRRHLRAKTFEELKTPLIVMATDLDNGESHEFRSGPIVEAVTASCSIPIIFSPVVINGVHYVDGGLFHNFPVSIIRDSCERVIGVNVSPLISQKYKQTIFHIAERSYHYMFRANTIEDREMCDVLIEAEEFGMYKTFDLENVDQISKIGYSAAVRAFELVIQENKYETLVKAITEHKTNILMP</sequence>
<keyword evidence="3 4" id="KW-0443">Lipid metabolism</keyword>
<evidence type="ECO:0000313" key="7">
    <source>
        <dbReference type="Proteomes" id="UP000033035"/>
    </source>
</evidence>
<organism evidence="6 7">
    <name type="scientific">Parabacteroides gordonii MS-1 = DSM 23371</name>
    <dbReference type="NCBI Taxonomy" id="1203610"/>
    <lineage>
        <taxon>Bacteria</taxon>
        <taxon>Pseudomonadati</taxon>
        <taxon>Bacteroidota</taxon>
        <taxon>Bacteroidia</taxon>
        <taxon>Bacteroidales</taxon>
        <taxon>Tannerellaceae</taxon>
        <taxon>Parabacteroides</taxon>
    </lineage>
</organism>
<dbReference type="PANTHER" id="PTHR14226:SF78">
    <property type="entry name" value="SLR0060 PROTEIN"/>
    <property type="match status" value="1"/>
</dbReference>
<keyword evidence="7" id="KW-1185">Reference proteome</keyword>
<evidence type="ECO:0000256" key="4">
    <source>
        <dbReference type="PROSITE-ProRule" id="PRU01161"/>
    </source>
</evidence>
<dbReference type="InterPro" id="IPR002641">
    <property type="entry name" value="PNPLA_dom"/>
</dbReference>
<name>A0A0F5JC59_9BACT</name>
<dbReference type="GO" id="GO:0016787">
    <property type="term" value="F:hydrolase activity"/>
    <property type="evidence" value="ECO:0007669"/>
    <property type="project" value="UniProtKB-UniRule"/>
</dbReference>
<dbReference type="InterPro" id="IPR050301">
    <property type="entry name" value="NTE"/>
</dbReference>
<dbReference type="Gene3D" id="3.40.1090.10">
    <property type="entry name" value="Cytosolic phospholipase A2 catalytic domain"/>
    <property type="match status" value="1"/>
</dbReference>
<dbReference type="HOGENOM" id="CLU_047251_0_1_10"/>
<dbReference type="RefSeq" id="WP_028728460.1">
    <property type="nucleotide sequence ID" value="NZ_AUAE01000031.1"/>
</dbReference>
<evidence type="ECO:0000256" key="2">
    <source>
        <dbReference type="ARBA" id="ARBA00022963"/>
    </source>
</evidence>
<accession>A0A0F5JC59</accession>
<evidence type="ECO:0000256" key="3">
    <source>
        <dbReference type="ARBA" id="ARBA00023098"/>
    </source>
</evidence>
<dbReference type="GO" id="GO:0016042">
    <property type="term" value="P:lipid catabolic process"/>
    <property type="evidence" value="ECO:0007669"/>
    <property type="project" value="UniProtKB-UniRule"/>
</dbReference>
<evidence type="ECO:0000259" key="5">
    <source>
        <dbReference type="PROSITE" id="PS51635"/>
    </source>
</evidence>
<feature type="short sequence motif" description="GXGXXG" evidence="4">
    <location>
        <begin position="18"/>
        <end position="23"/>
    </location>
</feature>
<feature type="active site" description="Proton acceptor" evidence="4">
    <location>
        <position position="159"/>
    </location>
</feature>
<proteinExistence type="predicted"/>
<gene>
    <name evidence="6" type="ORF">HMPREF1536_02935</name>
</gene>
<dbReference type="SUPFAM" id="SSF52151">
    <property type="entry name" value="FabD/lysophospholipase-like"/>
    <property type="match status" value="1"/>
</dbReference>
<feature type="short sequence motif" description="DGA/G" evidence="4">
    <location>
        <begin position="159"/>
        <end position="161"/>
    </location>
</feature>
<dbReference type="EMBL" id="AQHW01000015">
    <property type="protein sequence ID" value="KKB55466.1"/>
    <property type="molecule type" value="Genomic_DNA"/>
</dbReference>
<dbReference type="InterPro" id="IPR016035">
    <property type="entry name" value="Acyl_Trfase/lysoPLipase"/>
</dbReference>
<dbReference type="Proteomes" id="UP000033035">
    <property type="component" value="Unassembled WGS sequence"/>
</dbReference>
<feature type="active site" description="Nucleophile" evidence="4">
    <location>
        <position position="47"/>
    </location>
</feature>
<dbReference type="Pfam" id="PF01734">
    <property type="entry name" value="Patatin"/>
    <property type="match status" value="1"/>
</dbReference>
<feature type="domain" description="PNPLA" evidence="5">
    <location>
        <begin position="14"/>
        <end position="172"/>
    </location>
</feature>
<keyword evidence="2 4" id="KW-0442">Lipid degradation</keyword>
<dbReference type="STRING" id="1203610.HMPREF1536_02935"/>
<dbReference type="PATRIC" id="fig|1203610.3.peg.3005"/>
<dbReference type="PANTHER" id="PTHR14226">
    <property type="entry name" value="NEUROPATHY TARGET ESTERASE/SWISS CHEESE D.MELANOGASTER"/>
    <property type="match status" value="1"/>
</dbReference>
<dbReference type="AlphaFoldDB" id="A0A0F5JC59"/>
<comment type="caution">
    <text evidence="6">The sequence shown here is derived from an EMBL/GenBank/DDBJ whole genome shotgun (WGS) entry which is preliminary data.</text>
</comment>
<reference evidence="6 7" key="1">
    <citation type="submission" date="2013-04" db="EMBL/GenBank/DDBJ databases">
        <title>The Genome Sequence of Parabacteroides gordonii DSM 23371.</title>
        <authorList>
            <consortium name="The Broad Institute Genomics Platform"/>
            <person name="Earl A."/>
            <person name="Ward D."/>
            <person name="Feldgarden M."/>
            <person name="Gevers D."/>
            <person name="Martens E."/>
            <person name="Sakamoto M."/>
            <person name="Benno Y."/>
            <person name="Suzuki N."/>
            <person name="Matsunaga N."/>
            <person name="Koshihara K."/>
            <person name="Seki M."/>
            <person name="Komiya H."/>
            <person name="Walker B."/>
            <person name="Young S."/>
            <person name="Zeng Q."/>
            <person name="Gargeya S."/>
            <person name="Fitzgerald M."/>
            <person name="Haas B."/>
            <person name="Abouelleil A."/>
            <person name="Allen A.W."/>
            <person name="Alvarado L."/>
            <person name="Arachchi H.M."/>
            <person name="Berlin A.M."/>
            <person name="Chapman S.B."/>
            <person name="Gainer-Dewar J."/>
            <person name="Goldberg J."/>
            <person name="Griggs A."/>
            <person name="Gujja S."/>
            <person name="Hansen M."/>
            <person name="Howarth C."/>
            <person name="Imamovic A."/>
            <person name="Ireland A."/>
            <person name="Larimer J."/>
            <person name="McCowan C."/>
            <person name="Murphy C."/>
            <person name="Pearson M."/>
            <person name="Poon T.W."/>
            <person name="Priest M."/>
            <person name="Roberts A."/>
            <person name="Saif S."/>
            <person name="Shea T."/>
            <person name="Sisk P."/>
            <person name="Sykes S."/>
            <person name="Wortman J."/>
            <person name="Nusbaum C."/>
            <person name="Birren B."/>
        </authorList>
    </citation>
    <scope>NUCLEOTIDE SEQUENCE [LARGE SCALE GENOMIC DNA]</scope>
    <source>
        <strain evidence="6 7">MS-1</strain>
    </source>
</reference>
<dbReference type="CDD" id="cd07205">
    <property type="entry name" value="Pat_PNPLA6_PNPLA7_NTE1_like"/>
    <property type="match status" value="1"/>
</dbReference>
<feature type="short sequence motif" description="GXSXG" evidence="4">
    <location>
        <begin position="45"/>
        <end position="49"/>
    </location>
</feature>
<evidence type="ECO:0000256" key="1">
    <source>
        <dbReference type="ARBA" id="ARBA00022801"/>
    </source>
</evidence>
<keyword evidence="1 4" id="KW-0378">Hydrolase</keyword>
<evidence type="ECO:0000313" key="6">
    <source>
        <dbReference type="EMBL" id="KKB55466.1"/>
    </source>
</evidence>
<protein>
    <recommendedName>
        <fullName evidence="5">PNPLA domain-containing protein</fullName>
    </recommendedName>
</protein>
<dbReference type="PROSITE" id="PS51635">
    <property type="entry name" value="PNPLA"/>
    <property type="match status" value="1"/>
</dbReference>